<dbReference type="Proteomes" id="UP000250179">
    <property type="component" value="Chromosome"/>
</dbReference>
<keyword evidence="5 14" id="KW-0444">Lipid biosynthesis</keyword>
<evidence type="ECO:0000259" key="16">
    <source>
        <dbReference type="Pfam" id="PF08544"/>
    </source>
</evidence>
<keyword evidence="6 14" id="KW-0808">Transferase</keyword>
<proteinExistence type="inferred from homology"/>
<evidence type="ECO:0000256" key="7">
    <source>
        <dbReference type="ARBA" id="ARBA00022741"/>
    </source>
</evidence>
<sequence>MSAKRVLASAPAKIILFGEHSVVYGKPAIAAAIDLRTYVRAEFNDTGAIKIEAHDIRTPGLIVSFTEDSIYFESDYGKAAEVLGYVREAIELVKEEADVNGRGITVSITSQIPVGAGLGSSAAVAVATIGAVSRLLGLELSNEEVGKLGHKVELLVQGASSGIDPTVSAIGGFIHYKGGKFGHLPFMELPIVVGYTGSSGSTKELVAMVRRNYEEMPEIFEPILNSMGRLVDKAKDVITSDLDRELKFQTLGKLMNINHGLLDALGVSTKKLSELVYAARTAGALGAKITGAGGGGCMYALAPGKQSEVATAITIAGGTPMVTRISREGLRIEEVEV</sequence>
<dbReference type="FunFam" id="3.30.230.10:FF:000151">
    <property type="entry name" value="Mevalonate kinase"/>
    <property type="match status" value="1"/>
</dbReference>
<feature type="active site" description="Proton acceptor" evidence="14">
    <location>
        <position position="164"/>
    </location>
</feature>
<keyword evidence="12 14" id="KW-0414">Isoprene biosynthesis</keyword>
<dbReference type="Gene3D" id="3.30.230.10">
    <property type="match status" value="1"/>
</dbReference>
<dbReference type="PANTHER" id="PTHR43290:SF2">
    <property type="entry name" value="MEVALONATE KINASE"/>
    <property type="match status" value="1"/>
</dbReference>
<comment type="catalytic activity">
    <reaction evidence="14">
        <text>(R)-mevalonate + ATP = (R)-5-phosphomevalonate + ADP + H(+)</text>
        <dbReference type="Rhea" id="RHEA:17065"/>
        <dbReference type="ChEBI" id="CHEBI:15378"/>
        <dbReference type="ChEBI" id="CHEBI:30616"/>
        <dbReference type="ChEBI" id="CHEBI:36464"/>
        <dbReference type="ChEBI" id="CHEBI:58146"/>
        <dbReference type="ChEBI" id="CHEBI:456216"/>
        <dbReference type="EC" id="2.7.1.36"/>
    </reaction>
</comment>
<dbReference type="InterPro" id="IPR036554">
    <property type="entry name" value="GHMP_kinase_C_sf"/>
</dbReference>
<feature type="domain" description="GHMP kinase N-terminal" evidence="15">
    <location>
        <begin position="85"/>
        <end position="172"/>
    </location>
</feature>
<feature type="binding site" evidence="14">
    <location>
        <begin position="113"/>
        <end position="123"/>
    </location>
    <ligand>
        <name>ATP</name>
        <dbReference type="ChEBI" id="CHEBI:30616"/>
    </ligand>
</feature>
<dbReference type="InterPro" id="IPR013750">
    <property type="entry name" value="GHMP_kinase_C_dom"/>
</dbReference>
<gene>
    <name evidence="14" type="primary">mvk</name>
    <name evidence="17" type="ORF">A3L09_04270</name>
</gene>
<dbReference type="GO" id="GO:0019287">
    <property type="term" value="P:isopentenyl diphosphate biosynthetic process, mevalonate pathway"/>
    <property type="evidence" value="ECO:0007669"/>
    <property type="project" value="UniProtKB-UniRule"/>
</dbReference>
<dbReference type="EMBL" id="CP014862">
    <property type="protein sequence ID" value="ASJ02524.1"/>
    <property type="molecule type" value="Genomic_DNA"/>
</dbReference>
<keyword evidence="18" id="KW-1185">Reference proteome</keyword>
<keyword evidence="10 14" id="KW-0460">Magnesium</keyword>
<dbReference type="AlphaFoldDB" id="A0A2Z2MF31"/>
<keyword evidence="9 14" id="KW-0067">ATP-binding</keyword>
<reference evidence="17 18" key="1">
    <citation type="submission" date="2016-03" db="EMBL/GenBank/DDBJ databases">
        <title>Complete genome sequence of Thermococcus profundus strain DT5432.</title>
        <authorList>
            <person name="Oger P.M."/>
        </authorList>
    </citation>
    <scope>NUCLEOTIDE SEQUENCE [LARGE SCALE GENOMIC DNA]</scope>
    <source>
        <strain evidence="17 18">DT 5432</strain>
    </source>
</reference>
<dbReference type="KEGG" id="tprf:A3L09_04270"/>
<evidence type="ECO:0000313" key="17">
    <source>
        <dbReference type="EMBL" id="ASJ02524.1"/>
    </source>
</evidence>
<dbReference type="InterPro" id="IPR006204">
    <property type="entry name" value="GHMP_kinase_N_dom"/>
</dbReference>
<comment type="similarity">
    <text evidence="2 14">Belongs to the GHMP kinase family. Mevalonate kinase subfamily.</text>
</comment>
<dbReference type="EC" id="2.7.1.36" evidence="3 14"/>
<dbReference type="PANTHER" id="PTHR43290">
    <property type="entry name" value="MEVALONATE KINASE"/>
    <property type="match status" value="1"/>
</dbReference>
<comment type="subcellular location">
    <subcellularLocation>
        <location evidence="1 14">Cytoplasm</location>
    </subcellularLocation>
</comment>
<dbReference type="GO" id="GO:0005524">
    <property type="term" value="F:ATP binding"/>
    <property type="evidence" value="ECO:0007669"/>
    <property type="project" value="UniProtKB-UniRule"/>
</dbReference>
<dbReference type="InterPro" id="IPR022937">
    <property type="entry name" value="Mevalonate_kinase_arc"/>
</dbReference>
<dbReference type="NCBIfam" id="TIGR00549">
    <property type="entry name" value="mevalon_kin"/>
    <property type="match status" value="1"/>
</dbReference>
<dbReference type="SUPFAM" id="SSF54211">
    <property type="entry name" value="Ribosomal protein S5 domain 2-like"/>
    <property type="match status" value="1"/>
</dbReference>
<keyword evidence="11 14" id="KW-0443">Lipid metabolism</keyword>
<dbReference type="FunFam" id="3.30.70.890:FF:000024">
    <property type="entry name" value="Mevalonate kinase"/>
    <property type="match status" value="1"/>
</dbReference>
<keyword evidence="8 14" id="KW-0418">Kinase</keyword>
<evidence type="ECO:0000256" key="11">
    <source>
        <dbReference type="ARBA" id="ARBA00023098"/>
    </source>
</evidence>
<dbReference type="OrthoDB" id="19001at2157"/>
<evidence type="ECO:0000256" key="5">
    <source>
        <dbReference type="ARBA" id="ARBA00022516"/>
    </source>
</evidence>
<dbReference type="SUPFAM" id="SSF55060">
    <property type="entry name" value="GHMP Kinase, C-terminal domain"/>
    <property type="match status" value="1"/>
</dbReference>
<dbReference type="RefSeq" id="WP_088857785.1">
    <property type="nucleotide sequence ID" value="NZ_CP014862.1"/>
</dbReference>
<dbReference type="InterPro" id="IPR014721">
    <property type="entry name" value="Ribsml_uS5_D2-typ_fold_subgr"/>
</dbReference>
<evidence type="ECO:0000256" key="8">
    <source>
        <dbReference type="ARBA" id="ARBA00022777"/>
    </source>
</evidence>
<dbReference type="PROSITE" id="PS00627">
    <property type="entry name" value="GHMP_KINASES_ATP"/>
    <property type="match status" value="1"/>
</dbReference>
<evidence type="ECO:0000256" key="10">
    <source>
        <dbReference type="ARBA" id="ARBA00022842"/>
    </source>
</evidence>
<evidence type="ECO:0000256" key="13">
    <source>
        <dbReference type="ARBA" id="ARBA00029438"/>
    </source>
</evidence>
<dbReference type="NCBIfam" id="NF003036">
    <property type="entry name" value="PRK03926.1"/>
    <property type="match status" value="1"/>
</dbReference>
<dbReference type="InterPro" id="IPR006205">
    <property type="entry name" value="Mev_gal_kin"/>
</dbReference>
<evidence type="ECO:0000256" key="9">
    <source>
        <dbReference type="ARBA" id="ARBA00022840"/>
    </source>
</evidence>
<comment type="subunit">
    <text evidence="14">Homodimer.</text>
</comment>
<dbReference type="GO" id="GO:0005829">
    <property type="term" value="C:cytosol"/>
    <property type="evidence" value="ECO:0007669"/>
    <property type="project" value="TreeGrafter"/>
</dbReference>
<dbReference type="Pfam" id="PF00288">
    <property type="entry name" value="GHMP_kinases_N"/>
    <property type="match status" value="1"/>
</dbReference>
<protein>
    <recommendedName>
        <fullName evidence="3 14">Mevalonate kinase</fullName>
        <shortName evidence="14">MK</shortName>
        <shortName evidence="14">MVK</shortName>
        <ecNumber evidence="3 14">2.7.1.36</ecNumber>
    </recommendedName>
</protein>
<keyword evidence="7 14" id="KW-0547">Nucleotide-binding</keyword>
<comment type="pathway">
    <text evidence="13 14">Isoprenoid biosynthesis; isopentenyl diphosphate biosynthesis via mevalonate pathway; isopentenyl diphosphate from (R)-mevalonate: step 1/3.</text>
</comment>
<evidence type="ECO:0000259" key="15">
    <source>
        <dbReference type="Pfam" id="PF00288"/>
    </source>
</evidence>
<dbReference type="InterPro" id="IPR006203">
    <property type="entry name" value="GHMP_knse_ATP-bd_CS"/>
</dbReference>
<keyword evidence="4 14" id="KW-0963">Cytoplasm</keyword>
<feature type="domain" description="GHMP kinase C-terminal" evidence="16">
    <location>
        <begin position="248"/>
        <end position="313"/>
    </location>
</feature>
<evidence type="ECO:0000256" key="2">
    <source>
        <dbReference type="ARBA" id="ARBA00006495"/>
    </source>
</evidence>
<organism evidence="17 18">
    <name type="scientific">Thermococcus profundus</name>
    <dbReference type="NCBI Taxonomy" id="49899"/>
    <lineage>
        <taxon>Archaea</taxon>
        <taxon>Methanobacteriati</taxon>
        <taxon>Methanobacteriota</taxon>
        <taxon>Thermococci</taxon>
        <taxon>Thermococcales</taxon>
        <taxon>Thermococcaceae</taxon>
        <taxon>Thermococcus</taxon>
    </lineage>
</organism>
<evidence type="ECO:0000313" key="18">
    <source>
        <dbReference type="Proteomes" id="UP000250179"/>
    </source>
</evidence>
<evidence type="ECO:0000256" key="4">
    <source>
        <dbReference type="ARBA" id="ARBA00022490"/>
    </source>
</evidence>
<comment type="cofactor">
    <cofactor evidence="14">
        <name>Mg(2+)</name>
        <dbReference type="ChEBI" id="CHEBI:18420"/>
    </cofactor>
</comment>
<dbReference type="Pfam" id="PF08544">
    <property type="entry name" value="GHMP_kinases_C"/>
    <property type="match status" value="1"/>
</dbReference>
<dbReference type="HAMAP" id="MF_00217">
    <property type="entry name" value="Mevalonate_kinase"/>
    <property type="match status" value="1"/>
</dbReference>
<evidence type="ECO:0000256" key="3">
    <source>
        <dbReference type="ARBA" id="ARBA00012103"/>
    </source>
</evidence>
<comment type="function">
    <text evidence="14">Catalyzes the phosphorylation of (R)-mevalonate (MVA) to (R)-mevalonate 5-phosphate (MVAP). Functions in the mevalonate (MVA) pathway leading to isopentenyl diphosphate (IPP), a key precursor for the biosynthesis of isoprenoid compounds such as archaeal membrane lipids.</text>
</comment>
<dbReference type="GeneID" id="33319601"/>
<accession>A0A2Z2MF31</accession>
<dbReference type="Gene3D" id="3.30.70.890">
    <property type="entry name" value="GHMP kinase, C-terminal domain"/>
    <property type="match status" value="1"/>
</dbReference>
<evidence type="ECO:0000256" key="14">
    <source>
        <dbReference type="HAMAP-Rule" id="MF_00217"/>
    </source>
</evidence>
<evidence type="ECO:0000256" key="6">
    <source>
        <dbReference type="ARBA" id="ARBA00022679"/>
    </source>
</evidence>
<dbReference type="GO" id="GO:0004496">
    <property type="term" value="F:mevalonate kinase activity"/>
    <property type="evidence" value="ECO:0007669"/>
    <property type="project" value="UniProtKB-UniRule"/>
</dbReference>
<dbReference type="UniPathway" id="UPA00057">
    <property type="reaction ID" value="UER00098"/>
</dbReference>
<dbReference type="PRINTS" id="PR00959">
    <property type="entry name" value="MEVGALKINASE"/>
</dbReference>
<dbReference type="InterPro" id="IPR020568">
    <property type="entry name" value="Ribosomal_Su5_D2-typ_SF"/>
</dbReference>
<name>A0A2Z2MF31_THEPR</name>
<evidence type="ECO:0000256" key="1">
    <source>
        <dbReference type="ARBA" id="ARBA00004496"/>
    </source>
</evidence>
<dbReference type="GO" id="GO:0000287">
    <property type="term" value="F:magnesium ion binding"/>
    <property type="evidence" value="ECO:0007669"/>
    <property type="project" value="UniProtKB-UniRule"/>
</dbReference>
<evidence type="ECO:0000256" key="12">
    <source>
        <dbReference type="ARBA" id="ARBA00023229"/>
    </source>
</evidence>